<sequence>MFGESTMSQFTLNLPQQYIPSKIAICLTVVNPYTKYALTMTSVALSIEEALPKKMQSYLVGMLVRTFLVLSTVAVALFFPYFALVMALLGSVFTMLVVGLDTPMRMLALHQEGRSALVGGNHQLETRAPTNTGLEPEYLWSFSLQIILGVSLSRDLMAVAGDALKTNIRTLGPLVLPLSE</sequence>
<dbReference type="GO" id="GO:0016020">
    <property type="term" value="C:membrane"/>
    <property type="evidence" value="ECO:0007669"/>
    <property type="project" value="UniProtKB-SubCell"/>
</dbReference>
<dbReference type="GO" id="GO:0016747">
    <property type="term" value="F:acyltransferase activity, transferring groups other than amino-acyl groups"/>
    <property type="evidence" value="ECO:0007669"/>
    <property type="project" value="InterPro"/>
</dbReference>
<evidence type="ECO:0000259" key="7">
    <source>
        <dbReference type="Pfam" id="PF08392"/>
    </source>
</evidence>
<keyword evidence="3" id="KW-0813">Transport</keyword>
<protein>
    <submittedName>
        <fullName evidence="8">Transmembrane amino acid transporter family protein</fullName>
    </submittedName>
</protein>
<organism evidence="8">
    <name type="scientific">Zea mays</name>
    <name type="common">Maize</name>
    <dbReference type="NCBI Taxonomy" id="4577"/>
    <lineage>
        <taxon>Eukaryota</taxon>
        <taxon>Viridiplantae</taxon>
        <taxon>Streptophyta</taxon>
        <taxon>Embryophyta</taxon>
        <taxon>Tracheophyta</taxon>
        <taxon>Spermatophyta</taxon>
        <taxon>Magnoliopsida</taxon>
        <taxon>Liliopsida</taxon>
        <taxon>Poales</taxon>
        <taxon>Poaceae</taxon>
        <taxon>PACMAD clade</taxon>
        <taxon>Panicoideae</taxon>
        <taxon>Andropogonodae</taxon>
        <taxon>Andropogoneae</taxon>
        <taxon>Tripsacinae</taxon>
        <taxon>Zea</taxon>
    </lineage>
</organism>
<accession>A0A1D6KJX9</accession>
<comment type="subcellular location">
    <subcellularLocation>
        <location evidence="1">Membrane</location>
    </subcellularLocation>
</comment>
<dbReference type="InterPro" id="IPR013601">
    <property type="entry name" value="FAE1_typ3_polyketide_synth"/>
</dbReference>
<dbReference type="Pfam" id="PF08392">
    <property type="entry name" value="FAE1_CUT1_RppA"/>
    <property type="match status" value="1"/>
</dbReference>
<dbReference type="GO" id="GO:0006633">
    <property type="term" value="P:fatty acid biosynthetic process"/>
    <property type="evidence" value="ECO:0007669"/>
    <property type="project" value="InterPro"/>
</dbReference>
<evidence type="ECO:0000259" key="6">
    <source>
        <dbReference type="Pfam" id="PF01490"/>
    </source>
</evidence>
<evidence type="ECO:0000313" key="8">
    <source>
        <dbReference type="EMBL" id="ONM03234.1"/>
    </source>
</evidence>
<gene>
    <name evidence="8" type="ORF">ZEAMMB73_Zm00001d031629</name>
</gene>
<evidence type="ECO:0000256" key="3">
    <source>
        <dbReference type="ARBA" id="ARBA00022970"/>
    </source>
</evidence>
<evidence type="ECO:0000256" key="2">
    <source>
        <dbReference type="ARBA" id="ARBA00022692"/>
    </source>
</evidence>
<keyword evidence="4" id="KW-1133">Transmembrane helix</keyword>
<dbReference type="GO" id="GO:0006865">
    <property type="term" value="P:amino acid transport"/>
    <property type="evidence" value="ECO:0007669"/>
    <property type="project" value="UniProtKB-KW"/>
</dbReference>
<dbReference type="EMBL" id="CM007647">
    <property type="protein sequence ID" value="ONM03234.1"/>
    <property type="molecule type" value="Genomic_DNA"/>
</dbReference>
<proteinExistence type="predicted"/>
<feature type="domain" description="FAE" evidence="7">
    <location>
        <begin position="148"/>
        <end position="180"/>
    </location>
</feature>
<evidence type="ECO:0000256" key="4">
    <source>
        <dbReference type="ARBA" id="ARBA00022989"/>
    </source>
</evidence>
<keyword evidence="5" id="KW-0472">Membrane</keyword>
<feature type="domain" description="Amino acid transporter transmembrane" evidence="6">
    <location>
        <begin position="1"/>
        <end position="96"/>
    </location>
</feature>
<dbReference type="AlphaFoldDB" id="A0A1D6KJX9"/>
<dbReference type="InterPro" id="IPR013057">
    <property type="entry name" value="AA_transpt_TM"/>
</dbReference>
<dbReference type="ExpressionAtlas" id="A0A1D6KJX9">
    <property type="expression patterns" value="baseline"/>
</dbReference>
<dbReference type="Pfam" id="PF01490">
    <property type="entry name" value="Aa_trans"/>
    <property type="match status" value="1"/>
</dbReference>
<reference evidence="8" key="1">
    <citation type="submission" date="2015-12" db="EMBL/GenBank/DDBJ databases">
        <title>Update maize B73 reference genome by single molecule sequencing technologies.</title>
        <authorList>
            <consortium name="Maize Genome Sequencing Project"/>
            <person name="Ware D."/>
        </authorList>
    </citation>
    <scope>NUCLEOTIDE SEQUENCE [LARGE SCALE GENOMIC DNA]</scope>
    <source>
        <tissue evidence="8">Seedling</tissue>
    </source>
</reference>
<evidence type="ECO:0000256" key="1">
    <source>
        <dbReference type="ARBA" id="ARBA00004370"/>
    </source>
</evidence>
<dbReference type="InParanoid" id="A0A1D6KJX9"/>
<name>A0A1D6KJX9_MAIZE</name>
<keyword evidence="2 8" id="KW-0812">Transmembrane</keyword>
<keyword evidence="3" id="KW-0029">Amino-acid transport</keyword>
<evidence type="ECO:0000256" key="5">
    <source>
        <dbReference type="ARBA" id="ARBA00023136"/>
    </source>
</evidence>